<sequence>MDQKMFQGGSAPDSSRVSVFAEIFDQLRGSVHECAVFFRDKRSESGKQQQEYNKQKANMASPTLNQMGCCHTRTS</sequence>
<keyword evidence="3" id="KW-1185">Reference proteome</keyword>
<organism evidence="2 3">
    <name type="scientific">Paenibacillus profundus</name>
    <dbReference type="NCBI Taxonomy" id="1173085"/>
    <lineage>
        <taxon>Bacteria</taxon>
        <taxon>Bacillati</taxon>
        <taxon>Bacillota</taxon>
        <taxon>Bacilli</taxon>
        <taxon>Bacillales</taxon>
        <taxon>Paenibacillaceae</taxon>
        <taxon>Paenibacillus</taxon>
    </lineage>
</organism>
<gene>
    <name evidence="2" type="ORF">LQV63_01490</name>
</gene>
<name>A0ABS8YCA8_9BACL</name>
<accession>A0ABS8YCA8</accession>
<proteinExistence type="predicted"/>
<evidence type="ECO:0000256" key="1">
    <source>
        <dbReference type="SAM" id="MobiDB-lite"/>
    </source>
</evidence>
<feature type="region of interest" description="Disordered" evidence="1">
    <location>
        <begin position="43"/>
        <end position="75"/>
    </location>
</feature>
<evidence type="ECO:0000313" key="2">
    <source>
        <dbReference type="EMBL" id="MCE5167991.1"/>
    </source>
</evidence>
<evidence type="ECO:0008006" key="4">
    <source>
        <dbReference type="Google" id="ProtNLM"/>
    </source>
</evidence>
<feature type="compositionally biased region" description="Polar residues" evidence="1">
    <location>
        <begin position="46"/>
        <end position="75"/>
    </location>
</feature>
<evidence type="ECO:0000313" key="3">
    <source>
        <dbReference type="Proteomes" id="UP001199916"/>
    </source>
</evidence>
<reference evidence="2 3" key="1">
    <citation type="submission" date="2021-11" db="EMBL/GenBank/DDBJ databases">
        <title>Draft genome sequence of Paenibacillus profundus YoMME, a new Gram-positive bacteria with exoelectrogenic properties.</title>
        <authorList>
            <person name="Hubenova Y."/>
            <person name="Hubenova E."/>
            <person name="Manasiev Y."/>
            <person name="Peykov S."/>
            <person name="Mitov M."/>
        </authorList>
    </citation>
    <scope>NUCLEOTIDE SEQUENCE [LARGE SCALE GENOMIC DNA]</scope>
    <source>
        <strain evidence="2 3">YoMME</strain>
    </source>
</reference>
<comment type="caution">
    <text evidence="2">The sequence shown here is derived from an EMBL/GenBank/DDBJ whole genome shotgun (WGS) entry which is preliminary data.</text>
</comment>
<dbReference type="Proteomes" id="UP001199916">
    <property type="component" value="Unassembled WGS sequence"/>
</dbReference>
<protein>
    <recommendedName>
        <fullName evidence="4">LXG domain-containing protein</fullName>
    </recommendedName>
</protein>
<dbReference type="EMBL" id="JAJNBZ010000001">
    <property type="protein sequence ID" value="MCE5167991.1"/>
    <property type="molecule type" value="Genomic_DNA"/>
</dbReference>